<dbReference type="Proteomes" id="UP001302321">
    <property type="component" value="Unassembled WGS sequence"/>
</dbReference>
<accession>A0AAN6WBZ6</accession>
<dbReference type="GO" id="GO:0005737">
    <property type="term" value="C:cytoplasm"/>
    <property type="evidence" value="ECO:0007669"/>
    <property type="project" value="TreeGrafter"/>
</dbReference>
<dbReference type="InterPro" id="IPR020471">
    <property type="entry name" value="AKR"/>
</dbReference>
<feature type="domain" description="NADP-dependent oxidoreductase" evidence="2">
    <location>
        <begin position="23"/>
        <end position="319"/>
    </location>
</feature>
<evidence type="ECO:0000313" key="4">
    <source>
        <dbReference type="Proteomes" id="UP001302321"/>
    </source>
</evidence>
<evidence type="ECO:0000256" key="1">
    <source>
        <dbReference type="ARBA" id="ARBA00023002"/>
    </source>
</evidence>
<gene>
    <name evidence="3" type="ORF">QBC36DRAFT_370684</name>
</gene>
<dbReference type="SUPFAM" id="SSF51430">
    <property type="entry name" value="NAD(P)-linked oxidoreductase"/>
    <property type="match status" value="1"/>
</dbReference>
<dbReference type="Gene3D" id="3.20.20.100">
    <property type="entry name" value="NADP-dependent oxidoreductase domain"/>
    <property type="match status" value="1"/>
</dbReference>
<dbReference type="PANTHER" id="PTHR43625:SF40">
    <property type="entry name" value="ALDO-KETO REDUCTASE YAKC [NADP(+)]"/>
    <property type="match status" value="1"/>
</dbReference>
<dbReference type="InterPro" id="IPR023210">
    <property type="entry name" value="NADP_OxRdtase_dom"/>
</dbReference>
<dbReference type="PRINTS" id="PR00069">
    <property type="entry name" value="ALDKETRDTASE"/>
</dbReference>
<organism evidence="3 4">
    <name type="scientific">Triangularia setosa</name>
    <dbReference type="NCBI Taxonomy" id="2587417"/>
    <lineage>
        <taxon>Eukaryota</taxon>
        <taxon>Fungi</taxon>
        <taxon>Dikarya</taxon>
        <taxon>Ascomycota</taxon>
        <taxon>Pezizomycotina</taxon>
        <taxon>Sordariomycetes</taxon>
        <taxon>Sordariomycetidae</taxon>
        <taxon>Sordariales</taxon>
        <taxon>Podosporaceae</taxon>
        <taxon>Triangularia</taxon>
    </lineage>
</organism>
<dbReference type="EMBL" id="MU866154">
    <property type="protein sequence ID" value="KAK4177822.1"/>
    <property type="molecule type" value="Genomic_DNA"/>
</dbReference>
<comment type="caution">
    <text evidence="3">The sequence shown here is derived from an EMBL/GenBank/DDBJ whole genome shotgun (WGS) entry which is preliminary data.</text>
</comment>
<dbReference type="PANTHER" id="PTHR43625">
    <property type="entry name" value="AFLATOXIN B1 ALDEHYDE REDUCTASE"/>
    <property type="match status" value="1"/>
</dbReference>
<keyword evidence="1" id="KW-0560">Oxidoreductase</keyword>
<protein>
    <submittedName>
        <fullName evidence="3">Aldo-keto reductase</fullName>
    </submittedName>
</protein>
<name>A0AAN6WBZ6_9PEZI</name>
<dbReference type="AlphaFoldDB" id="A0AAN6WBZ6"/>
<reference evidence="3" key="1">
    <citation type="journal article" date="2023" name="Mol. Phylogenet. Evol.">
        <title>Genome-scale phylogeny and comparative genomics of the fungal order Sordariales.</title>
        <authorList>
            <person name="Hensen N."/>
            <person name="Bonometti L."/>
            <person name="Westerberg I."/>
            <person name="Brannstrom I.O."/>
            <person name="Guillou S."/>
            <person name="Cros-Aarteil S."/>
            <person name="Calhoun S."/>
            <person name="Haridas S."/>
            <person name="Kuo A."/>
            <person name="Mondo S."/>
            <person name="Pangilinan J."/>
            <person name="Riley R."/>
            <person name="LaButti K."/>
            <person name="Andreopoulos B."/>
            <person name="Lipzen A."/>
            <person name="Chen C."/>
            <person name="Yan M."/>
            <person name="Daum C."/>
            <person name="Ng V."/>
            <person name="Clum A."/>
            <person name="Steindorff A."/>
            <person name="Ohm R.A."/>
            <person name="Martin F."/>
            <person name="Silar P."/>
            <person name="Natvig D.O."/>
            <person name="Lalanne C."/>
            <person name="Gautier V."/>
            <person name="Ament-Velasquez S.L."/>
            <person name="Kruys A."/>
            <person name="Hutchinson M.I."/>
            <person name="Powell A.J."/>
            <person name="Barry K."/>
            <person name="Miller A.N."/>
            <person name="Grigoriev I.V."/>
            <person name="Debuchy R."/>
            <person name="Gladieux P."/>
            <person name="Hiltunen Thoren M."/>
            <person name="Johannesson H."/>
        </authorList>
    </citation>
    <scope>NUCLEOTIDE SEQUENCE</scope>
    <source>
        <strain evidence="3">CBS 892.96</strain>
    </source>
</reference>
<dbReference type="InterPro" id="IPR036812">
    <property type="entry name" value="NAD(P)_OxRdtase_dom_sf"/>
</dbReference>
<sequence>MSENKTSVPARPLGPGGPEIPILGLGLMGLSSFYGTPPPDDERLAFLDRAHELGCTHWDSAALYGDSEALLGKWFEKTGKRGDIFLATKFGNRVLPDGSREFCNEPEYIREAVKESLRKLKTDYIDLLYCHRISGKTPVEDIIETMKEFVESGQVRHIGLSECGADTLIRASKIHPIRAYQIEYSPFSRDIEFPDLNLAKTCRDLKIPIIAYSPLGRGMLTGRYTSADNFEVGDFRRAVPRFSPENFPKNMELVEKIKEIAAKKGCTPGQLTLAWMMKQDLVFPIPGTKKVAYLEENWGANSVYETLTEEEEKEVREAIDKAEVYGTRYPAAAMGALVKDTPLRS</sequence>
<evidence type="ECO:0000313" key="3">
    <source>
        <dbReference type="EMBL" id="KAK4177822.1"/>
    </source>
</evidence>
<reference evidence="3" key="2">
    <citation type="submission" date="2023-05" db="EMBL/GenBank/DDBJ databases">
        <authorList>
            <consortium name="Lawrence Berkeley National Laboratory"/>
            <person name="Steindorff A."/>
            <person name="Hensen N."/>
            <person name="Bonometti L."/>
            <person name="Westerberg I."/>
            <person name="Brannstrom I.O."/>
            <person name="Guillou S."/>
            <person name="Cros-Aarteil S."/>
            <person name="Calhoun S."/>
            <person name="Haridas S."/>
            <person name="Kuo A."/>
            <person name="Mondo S."/>
            <person name="Pangilinan J."/>
            <person name="Riley R."/>
            <person name="Labutti K."/>
            <person name="Andreopoulos B."/>
            <person name="Lipzen A."/>
            <person name="Chen C."/>
            <person name="Yanf M."/>
            <person name="Daum C."/>
            <person name="Ng V."/>
            <person name="Clum A."/>
            <person name="Ohm R."/>
            <person name="Martin F."/>
            <person name="Silar P."/>
            <person name="Natvig D."/>
            <person name="Lalanne C."/>
            <person name="Gautier V."/>
            <person name="Ament-Velasquez S.L."/>
            <person name="Kruys A."/>
            <person name="Hutchinson M.I."/>
            <person name="Powell A.J."/>
            <person name="Barry K."/>
            <person name="Miller A.N."/>
            <person name="Grigoriev I.V."/>
            <person name="Debuchy R."/>
            <person name="Gladieux P."/>
            <person name="Thoren M.H."/>
            <person name="Johannesson H."/>
        </authorList>
    </citation>
    <scope>NUCLEOTIDE SEQUENCE</scope>
    <source>
        <strain evidence="3">CBS 892.96</strain>
    </source>
</reference>
<evidence type="ECO:0000259" key="2">
    <source>
        <dbReference type="Pfam" id="PF00248"/>
    </source>
</evidence>
<dbReference type="Pfam" id="PF00248">
    <property type="entry name" value="Aldo_ket_red"/>
    <property type="match status" value="1"/>
</dbReference>
<proteinExistence type="predicted"/>
<dbReference type="GO" id="GO:0016491">
    <property type="term" value="F:oxidoreductase activity"/>
    <property type="evidence" value="ECO:0007669"/>
    <property type="project" value="UniProtKB-KW"/>
</dbReference>
<keyword evidence="4" id="KW-1185">Reference proteome</keyword>
<dbReference type="InterPro" id="IPR050791">
    <property type="entry name" value="Aldo-Keto_reductase"/>
</dbReference>